<keyword evidence="4" id="KW-1185">Reference proteome</keyword>
<dbReference type="InterPro" id="IPR027417">
    <property type="entry name" value="P-loop_NTPase"/>
</dbReference>
<dbReference type="RefSeq" id="WP_346058914.1">
    <property type="nucleotide sequence ID" value="NZ_BAAAVQ010000015.1"/>
</dbReference>
<dbReference type="InterPro" id="IPR003959">
    <property type="entry name" value="ATPase_AAA_core"/>
</dbReference>
<dbReference type="PANTHER" id="PTHR43581:SF4">
    <property type="entry name" value="ATP_GTP PHOSPHATASE"/>
    <property type="match status" value="1"/>
</dbReference>
<evidence type="ECO:0000313" key="3">
    <source>
        <dbReference type="EMBL" id="MFC4718013.1"/>
    </source>
</evidence>
<dbReference type="Pfam" id="PF14491">
    <property type="entry name" value="DUF4435"/>
    <property type="match status" value="1"/>
</dbReference>
<feature type="domain" description="DUF4435" evidence="2">
    <location>
        <begin position="303"/>
        <end position="402"/>
    </location>
</feature>
<dbReference type="Gene3D" id="3.40.50.300">
    <property type="entry name" value="P-loop containing nucleotide triphosphate hydrolases"/>
    <property type="match status" value="1"/>
</dbReference>
<accession>A0ABV9MTN8</accession>
<dbReference type="InterPro" id="IPR051396">
    <property type="entry name" value="Bact_Antivir_Def_Nuclease"/>
</dbReference>
<dbReference type="Proteomes" id="UP001595884">
    <property type="component" value="Unassembled WGS sequence"/>
</dbReference>
<name>A0ABV9MTN8_9MICC</name>
<gene>
    <name evidence="3" type="ORF">ACFO7V_17975</name>
</gene>
<reference evidence="4" key="1">
    <citation type="journal article" date="2019" name="Int. J. Syst. Evol. Microbiol.">
        <title>The Global Catalogue of Microorganisms (GCM) 10K type strain sequencing project: providing services to taxonomists for standard genome sequencing and annotation.</title>
        <authorList>
            <consortium name="The Broad Institute Genomics Platform"/>
            <consortium name="The Broad Institute Genome Sequencing Center for Infectious Disease"/>
            <person name="Wu L."/>
            <person name="Ma J."/>
        </authorList>
    </citation>
    <scope>NUCLEOTIDE SEQUENCE [LARGE SCALE GENOMIC DNA]</scope>
    <source>
        <strain evidence="4">CGMCC 1.12849</strain>
    </source>
</reference>
<protein>
    <submittedName>
        <fullName evidence="3">DUF4435 domain-containing protein</fullName>
    </submittedName>
</protein>
<feature type="domain" description="ATPase AAA-type core" evidence="1">
    <location>
        <begin position="173"/>
        <end position="250"/>
    </location>
</feature>
<sequence>MIQNSDVLEPLARWNIPVFTGDSCRVQVSAGEVLTILGANGSGKSALASWMPKNSQSSTIRRVLAQRKLWFTQSGPSITPADRQSHFAHIAQWDQDYSSRYLDHYDAQRSGIALYDISAKINHENSERVDRYEKGMSTEDVNKMLGPRVLEIFNQILQISGLNIEISVDVTGNFSAKHLASEESYPIHLMSDGEKSALLLAAEIITASSGTTFIIDEPERHLHRAISDELIKAIIDTRSDCGFVVLTHDLDLAASLSEQNGKTLTVFGVRWEGEQAVQWDLHEIATDDSLSETARQAILGGRKNILFIEGETTSYDLSLYRVLFPEWLLVPSGGCDTVIRSVTGLRASENFHWVKAQGLVDGDWRSEDEKESLVGRGIHVLPVSEIENLYYTSEMLEAVAEQQSLTLGYDPQLTVEVAKKEALKALGKNGTLERLTGHLAKSVVARKLVEQMPDKVDANPIEITFESPYPQILSEMQGHLNFGRYDDLIKALPIRNTPVRDGIAKGLKFQNYQDYETAALHRLRNSPQPQDYLNITIEEPSQL</sequence>
<evidence type="ECO:0000259" key="1">
    <source>
        <dbReference type="Pfam" id="PF13304"/>
    </source>
</evidence>
<dbReference type="EMBL" id="JBHSHE010000090">
    <property type="protein sequence ID" value="MFC4718013.1"/>
    <property type="molecule type" value="Genomic_DNA"/>
</dbReference>
<dbReference type="Pfam" id="PF13304">
    <property type="entry name" value="AAA_21"/>
    <property type="match status" value="1"/>
</dbReference>
<dbReference type="SUPFAM" id="SSF52540">
    <property type="entry name" value="P-loop containing nucleoside triphosphate hydrolases"/>
    <property type="match status" value="1"/>
</dbReference>
<dbReference type="PANTHER" id="PTHR43581">
    <property type="entry name" value="ATP/GTP PHOSPHATASE"/>
    <property type="match status" value="1"/>
</dbReference>
<evidence type="ECO:0000313" key="4">
    <source>
        <dbReference type="Proteomes" id="UP001595884"/>
    </source>
</evidence>
<proteinExistence type="predicted"/>
<dbReference type="InterPro" id="IPR029492">
    <property type="entry name" value="DUF4435"/>
</dbReference>
<evidence type="ECO:0000259" key="2">
    <source>
        <dbReference type="Pfam" id="PF14491"/>
    </source>
</evidence>
<organism evidence="3 4">
    <name type="scientific">Glutamicibacter bergerei</name>
    <dbReference type="NCBI Taxonomy" id="256702"/>
    <lineage>
        <taxon>Bacteria</taxon>
        <taxon>Bacillati</taxon>
        <taxon>Actinomycetota</taxon>
        <taxon>Actinomycetes</taxon>
        <taxon>Micrococcales</taxon>
        <taxon>Micrococcaceae</taxon>
        <taxon>Glutamicibacter</taxon>
    </lineage>
</organism>
<comment type="caution">
    <text evidence="3">The sequence shown here is derived from an EMBL/GenBank/DDBJ whole genome shotgun (WGS) entry which is preliminary data.</text>
</comment>